<dbReference type="InterPro" id="IPR049053">
    <property type="entry name" value="AFCA-like_C"/>
</dbReference>
<dbReference type="PIRSF" id="PIRSF007663">
    <property type="entry name" value="UCP007663"/>
    <property type="match status" value="1"/>
</dbReference>
<evidence type="ECO:0000259" key="3">
    <source>
        <dbReference type="Pfam" id="PF22124"/>
    </source>
</evidence>
<dbReference type="Proteomes" id="UP001470230">
    <property type="component" value="Unassembled WGS sequence"/>
</dbReference>
<dbReference type="PANTHER" id="PTHR31084">
    <property type="entry name" value="ALPHA-L-FUCOSIDASE 2"/>
    <property type="match status" value="1"/>
</dbReference>
<feature type="domain" description="Glycosyl hydrolase family 95 N-terminal" evidence="1">
    <location>
        <begin position="19"/>
        <end position="283"/>
    </location>
</feature>
<gene>
    <name evidence="4" type="ORF">M9Y10_018427</name>
</gene>
<organism evidence="4 5">
    <name type="scientific">Tritrichomonas musculus</name>
    <dbReference type="NCBI Taxonomy" id="1915356"/>
    <lineage>
        <taxon>Eukaryota</taxon>
        <taxon>Metamonada</taxon>
        <taxon>Parabasalia</taxon>
        <taxon>Tritrichomonadida</taxon>
        <taxon>Tritrichomonadidae</taxon>
        <taxon>Tritrichomonas</taxon>
    </lineage>
</organism>
<dbReference type="InterPro" id="IPR008928">
    <property type="entry name" value="6-hairpin_glycosidase_sf"/>
</dbReference>
<evidence type="ECO:0000259" key="1">
    <source>
        <dbReference type="Pfam" id="PF14498"/>
    </source>
</evidence>
<dbReference type="SUPFAM" id="SSF48208">
    <property type="entry name" value="Six-hairpin glycosidases"/>
    <property type="match status" value="1"/>
</dbReference>
<dbReference type="InterPro" id="IPR027414">
    <property type="entry name" value="GH95_N_dom"/>
</dbReference>
<accession>A0ABR2HQ07</accession>
<evidence type="ECO:0000259" key="2">
    <source>
        <dbReference type="Pfam" id="PF21307"/>
    </source>
</evidence>
<dbReference type="Gene3D" id="1.50.10.10">
    <property type="match status" value="1"/>
</dbReference>
<sequence>MFFFTVLTLCFENDNPLRLWYTQPASKLPYSSIKLPNWTNLIPNYDDHWQQNSLPIGNGFIGANVFGEIQNERLTFNEMTLWEGGPSTKRPNYNGGNNVNKGKYGETFRNIQKLFSDGKDSEASTMCDQLVGDSDGYGSYIEFGEINLELDLKESDTSNYVRWLDLDQAITYVQYDYKGATITREYFVSYPDNVLVIHLNTTKDTLPTTKVTFKTQAASTNTIKAAEDRISFEGTLTDNQMIFNFKLAAQAGQSGSISTSGNSLVISNSNDIFIFASAATDYKDIHPKYRTGETQEEVGKRVLKVVNDAVLKGFEKVRNDHLKDYTNLFSRVSLDLKQKPSKYPTNEQLSNYKKGKGEADQDRDLEVLLFQYGRYLTIGSSREKGLLPANLQGIWNNMVTGVPWSSDYHMNINLQMNYWPTYVTNLHECAFPLMNYIEGLRIPGRITAEIYSGIKSNSTNPENGFMAHTQNTPFGWTCPGWAFSWGWSPAAVLWILQNVFDYYLFTGDEETLRNKIYPMMKEEATLYDQIMVYNKEYDRLVSSPTYSPEQGPRTNGNAYEQELIWQHYHNTIRAAQVLKVDSDLIPKWNNTLNQLKPIEIGESGQIKEWYSETYLGSIGEKGHRHMSHLLGLYPGDLISVDNKEWMDAAIVSLIDRGDKTTGWGMGQRINAWSRTGDGEHAYTLVKSLLTNGIYNNLWDYHPPFQIDGNFGATSGIAEMLLQSNRGYINILPTIPAIWGSGNYDGLVARGNVVVGVTWENGAAKEVRLKPAYSGDLTVECKGITSSKIVNEKGESIPYSVIGENRVIFTGVAGGSYTISQMNSRRSIRRRNRTKIIQIV</sequence>
<dbReference type="Pfam" id="PF14498">
    <property type="entry name" value="Glyco_hyd_65N_2"/>
    <property type="match status" value="1"/>
</dbReference>
<name>A0ABR2HQ07_9EUKA</name>
<protein>
    <recommendedName>
        <fullName evidence="6">Glycosyl hydrolase family 95 N-terminal domain-containing protein</fullName>
    </recommendedName>
</protein>
<dbReference type="InterPro" id="IPR012341">
    <property type="entry name" value="6hp_glycosidase-like_sf"/>
</dbReference>
<feature type="domain" description="Glycosyl hydrolase family 95 catalytic" evidence="3">
    <location>
        <begin position="314"/>
        <end position="720"/>
    </location>
</feature>
<dbReference type="InterPro" id="IPR016518">
    <property type="entry name" value="Alpha-L-fucosidase"/>
</dbReference>
<evidence type="ECO:0000313" key="5">
    <source>
        <dbReference type="Proteomes" id="UP001470230"/>
    </source>
</evidence>
<dbReference type="EMBL" id="JAPFFF010000024">
    <property type="protein sequence ID" value="KAK8850298.1"/>
    <property type="molecule type" value="Genomic_DNA"/>
</dbReference>
<reference evidence="4 5" key="1">
    <citation type="submission" date="2024-04" db="EMBL/GenBank/DDBJ databases">
        <title>Tritrichomonas musculus Genome.</title>
        <authorList>
            <person name="Alves-Ferreira E."/>
            <person name="Grigg M."/>
            <person name="Lorenzi H."/>
            <person name="Galac M."/>
        </authorList>
    </citation>
    <scope>NUCLEOTIDE SEQUENCE [LARGE SCALE GENOMIC DNA]</scope>
    <source>
        <strain evidence="4 5">EAF2021</strain>
    </source>
</reference>
<proteinExistence type="predicted"/>
<keyword evidence="5" id="KW-1185">Reference proteome</keyword>
<dbReference type="PANTHER" id="PTHR31084:SF19">
    <property type="entry name" value="GLYCOSYL HYDROLASE FAMILY 95 N-TERMINAL DOMAIN-CONTAINING PROTEIN"/>
    <property type="match status" value="1"/>
</dbReference>
<evidence type="ECO:0000313" key="4">
    <source>
        <dbReference type="EMBL" id="KAK8850298.1"/>
    </source>
</evidence>
<dbReference type="InterPro" id="IPR054363">
    <property type="entry name" value="GH95_cat"/>
</dbReference>
<dbReference type="Pfam" id="PF21307">
    <property type="entry name" value="Glyco_hydro_95_C"/>
    <property type="match status" value="1"/>
</dbReference>
<dbReference type="Pfam" id="PF22124">
    <property type="entry name" value="Glyco_hydro_95_cat"/>
    <property type="match status" value="1"/>
</dbReference>
<comment type="caution">
    <text evidence="4">The sequence shown here is derived from an EMBL/GenBank/DDBJ whole genome shotgun (WGS) entry which is preliminary data.</text>
</comment>
<feature type="domain" description="Alpha fucosidase A-like C-terminal" evidence="2">
    <location>
        <begin position="722"/>
        <end position="818"/>
    </location>
</feature>
<evidence type="ECO:0008006" key="6">
    <source>
        <dbReference type="Google" id="ProtNLM"/>
    </source>
</evidence>